<accession>A0A6N4RE95</accession>
<sequence length="179" mass="19833">MALFLALEDIMRLILSFVLAFAVFASSMPARANDFDIDRILRQQKQYLQKEKRNREALADAEAKVVRYCTRSDPYRNPYDCQSAQIDLDRARLKTAGVTGNSGWGGGWNSPRRHKSRDRNDGVDAVLGVFGLAAGMAIGGAIANQGQRQYQPRQLPGPSERIYMCGGNVKTNCMEGSVD</sequence>
<protein>
    <submittedName>
        <fullName evidence="1">Uncharacterized protein</fullName>
    </submittedName>
</protein>
<dbReference type="Proteomes" id="UP000320948">
    <property type="component" value="Unassembled WGS sequence"/>
</dbReference>
<dbReference type="AlphaFoldDB" id="A0A6N4RE95"/>
<proteinExistence type="predicted"/>
<reference evidence="1 2" key="1">
    <citation type="journal article" date="2017" name="Nat. Commun.">
        <title>In situ click chemistry generation of cyclooxygenase-2 inhibitors.</title>
        <authorList>
            <person name="Bhardwaj A."/>
            <person name="Kaur J."/>
            <person name="Wuest M."/>
            <person name="Wuest F."/>
        </authorList>
    </citation>
    <scope>NUCLEOTIDE SEQUENCE [LARGE SCALE GENOMIC DNA]</scope>
    <source>
        <strain evidence="1">S2_018_000_R2_106</strain>
    </source>
</reference>
<gene>
    <name evidence="1" type="ORF">DI628_02060</name>
</gene>
<evidence type="ECO:0000313" key="2">
    <source>
        <dbReference type="Proteomes" id="UP000320948"/>
    </source>
</evidence>
<name>A0A6N4RE95_BLAVI</name>
<dbReference type="EMBL" id="VAFM01000001">
    <property type="protein sequence ID" value="TKW61428.1"/>
    <property type="molecule type" value="Genomic_DNA"/>
</dbReference>
<comment type="caution">
    <text evidence="1">The sequence shown here is derived from an EMBL/GenBank/DDBJ whole genome shotgun (WGS) entry which is preliminary data.</text>
</comment>
<evidence type="ECO:0000313" key="1">
    <source>
        <dbReference type="EMBL" id="TKW61428.1"/>
    </source>
</evidence>
<organism evidence="1 2">
    <name type="scientific">Blastochloris viridis</name>
    <name type="common">Rhodopseudomonas viridis</name>
    <dbReference type="NCBI Taxonomy" id="1079"/>
    <lineage>
        <taxon>Bacteria</taxon>
        <taxon>Pseudomonadati</taxon>
        <taxon>Pseudomonadota</taxon>
        <taxon>Alphaproteobacteria</taxon>
        <taxon>Hyphomicrobiales</taxon>
        <taxon>Blastochloridaceae</taxon>
        <taxon>Blastochloris</taxon>
    </lineage>
</organism>